<evidence type="ECO:0000256" key="1">
    <source>
        <dbReference type="SAM" id="Phobius"/>
    </source>
</evidence>
<dbReference type="Pfam" id="PF11374">
    <property type="entry name" value="DUF3176"/>
    <property type="match status" value="1"/>
</dbReference>
<evidence type="ECO:0000313" key="2">
    <source>
        <dbReference type="EMBL" id="KIW30002.1"/>
    </source>
</evidence>
<sequence length="668" mass="73482">MSPFETATPRDDVSSIVSFELVHTAPSAKDVSTASTIAVSEPEADRLSSHRLSISTRPTTQSKFHKWKNTSRLWLSYGRAVLTDTWWPELLALTFSFSCLVEITITLKYFSGYPLSQLPWGLTLNTILAGLAAASKSSLIFVVAGTMSQCKWCWLKCGPARQRRLGHLQDVDEASRGPLGSVILLLGNTMASLCYIGAIIIVLGLVYEPFIQQIVSFPVQSTNETSPDATVEQVVGLDYSSFSQSLRGFTVAGLYGNSFPDRTPSCPTGNCTWEPFWSVGWCAKCEKRQLHSQSCDFTPQQIVEQGESMSKPCDFSFSEGNALQTTFESTTSIGSGCSETYVDDQLFLSLNYTPIWPLSVGADNYTDTSLITRYFEGSREFLGEKNTLLSIGYAPPLASIPDNETSLPETLSQVAAMCILTPCARKYNLSVVNGRTINQILEVNYGSIHSDQQELGTLCWLPKTTNSTKAAGSVSGNATTAVDLQDLSFCLIQLGWIQEILSLLHGSFNATWEPHTYECFATSQTGNFILDDVLLQLHSDPSVFMPNVAAALTYLSQQASYLNPLSGTVFTERTFVAVRWIWLSLPLGLNALGLIFLLVTAIYTKRNKVPLWKSSAFALLYHGLEARLVDDKQMYQRTSDMEKAASVTEVTLSSPGPGRKRLILRSDD</sequence>
<dbReference type="AlphaFoldDB" id="A0A0D2AXL5"/>
<feature type="transmembrane region" description="Helical" evidence="1">
    <location>
        <begin position="122"/>
        <end position="144"/>
    </location>
</feature>
<protein>
    <submittedName>
        <fullName evidence="2">Uncharacterized protein</fullName>
    </submittedName>
</protein>
<dbReference type="GeneID" id="27344977"/>
<feature type="transmembrane region" description="Helical" evidence="1">
    <location>
        <begin position="182"/>
        <end position="207"/>
    </location>
</feature>
<name>A0A0D2AXL5_9EURO</name>
<keyword evidence="3" id="KW-1185">Reference proteome</keyword>
<keyword evidence="1" id="KW-0812">Transmembrane</keyword>
<dbReference type="EMBL" id="KN847042">
    <property type="protein sequence ID" value="KIW30002.1"/>
    <property type="molecule type" value="Genomic_DNA"/>
</dbReference>
<dbReference type="HOGENOM" id="CLU_015092_4_1_1"/>
<gene>
    <name evidence="2" type="ORF">PV07_05783</name>
</gene>
<dbReference type="OrthoDB" id="4151725at2759"/>
<proteinExistence type="predicted"/>
<feature type="transmembrane region" description="Helical" evidence="1">
    <location>
        <begin position="90"/>
        <end position="110"/>
    </location>
</feature>
<keyword evidence="1" id="KW-1133">Transmembrane helix</keyword>
<dbReference type="RefSeq" id="XP_016250218.1">
    <property type="nucleotide sequence ID" value="XM_016392699.1"/>
</dbReference>
<organism evidence="2 3">
    <name type="scientific">Cladophialophora immunda</name>
    <dbReference type="NCBI Taxonomy" id="569365"/>
    <lineage>
        <taxon>Eukaryota</taxon>
        <taxon>Fungi</taxon>
        <taxon>Dikarya</taxon>
        <taxon>Ascomycota</taxon>
        <taxon>Pezizomycotina</taxon>
        <taxon>Eurotiomycetes</taxon>
        <taxon>Chaetothyriomycetidae</taxon>
        <taxon>Chaetothyriales</taxon>
        <taxon>Herpotrichiellaceae</taxon>
        <taxon>Cladophialophora</taxon>
    </lineage>
</organism>
<evidence type="ECO:0000313" key="3">
    <source>
        <dbReference type="Proteomes" id="UP000054466"/>
    </source>
</evidence>
<dbReference type="PANTHER" id="PTHR35394:SF5">
    <property type="entry name" value="DUF3176 DOMAIN-CONTAINING PROTEIN"/>
    <property type="match status" value="1"/>
</dbReference>
<dbReference type="VEuPathDB" id="FungiDB:PV07_05783"/>
<reference evidence="2 3" key="1">
    <citation type="submission" date="2015-01" db="EMBL/GenBank/DDBJ databases">
        <title>The Genome Sequence of Cladophialophora immunda CBS83496.</title>
        <authorList>
            <consortium name="The Broad Institute Genomics Platform"/>
            <person name="Cuomo C."/>
            <person name="de Hoog S."/>
            <person name="Gorbushina A."/>
            <person name="Stielow B."/>
            <person name="Teixiera M."/>
            <person name="Abouelleil A."/>
            <person name="Chapman S.B."/>
            <person name="Priest M."/>
            <person name="Young S.K."/>
            <person name="Wortman J."/>
            <person name="Nusbaum C."/>
            <person name="Birren B."/>
        </authorList>
    </citation>
    <scope>NUCLEOTIDE SEQUENCE [LARGE SCALE GENOMIC DNA]</scope>
    <source>
        <strain evidence="2 3">CBS 83496</strain>
    </source>
</reference>
<dbReference type="InterPro" id="IPR021514">
    <property type="entry name" value="DUF3176"/>
</dbReference>
<dbReference type="Proteomes" id="UP000054466">
    <property type="component" value="Unassembled WGS sequence"/>
</dbReference>
<keyword evidence="1" id="KW-0472">Membrane</keyword>
<dbReference type="STRING" id="569365.A0A0D2AXL5"/>
<dbReference type="PANTHER" id="PTHR35394">
    <property type="entry name" value="DUF3176 DOMAIN-CONTAINING PROTEIN"/>
    <property type="match status" value="1"/>
</dbReference>
<feature type="transmembrane region" description="Helical" evidence="1">
    <location>
        <begin position="580"/>
        <end position="603"/>
    </location>
</feature>
<accession>A0A0D2AXL5</accession>